<comment type="caution">
    <text evidence="1">The sequence shown here is derived from an EMBL/GenBank/DDBJ whole genome shotgun (WGS) entry which is preliminary data.</text>
</comment>
<evidence type="ECO:0000313" key="1">
    <source>
        <dbReference type="EMBL" id="PUV23829.1"/>
    </source>
</evidence>
<dbReference type="Proteomes" id="UP000250831">
    <property type="component" value="Unassembled WGS sequence"/>
</dbReference>
<proteinExistence type="predicted"/>
<dbReference type="EMBL" id="QCXX01000003">
    <property type="protein sequence ID" value="PUV23829.1"/>
    <property type="molecule type" value="Genomic_DNA"/>
</dbReference>
<accession>A0A363NSS0</accession>
<dbReference type="AlphaFoldDB" id="A0A363NSS0"/>
<protein>
    <submittedName>
        <fullName evidence="1">Uncharacterized protein</fullName>
    </submittedName>
</protein>
<sequence>MNGKDDEIYFIPGKYTGEEIPSDDYVKVTNLDRDFASVVFTNDNILLIKIDDYSKVFQRSSHGLIKLYNDDKYYNDSLYIDFEGTKSLYKKGVHFINMNLKENYAWNLEGKLK</sequence>
<evidence type="ECO:0000313" key="2">
    <source>
        <dbReference type="Proteomes" id="UP000250831"/>
    </source>
</evidence>
<name>A0A363NSS0_9SPHI</name>
<keyword evidence="2" id="KW-1185">Reference proteome</keyword>
<reference evidence="1 2" key="1">
    <citation type="submission" date="2018-04" db="EMBL/GenBank/DDBJ databases">
        <title>Sphingobacterium sp. M46 Genome.</title>
        <authorList>
            <person name="Cheng J."/>
            <person name="Li Y."/>
        </authorList>
    </citation>
    <scope>NUCLEOTIDE SEQUENCE [LARGE SCALE GENOMIC DNA]</scope>
    <source>
        <strain evidence="1 2">M46</strain>
    </source>
</reference>
<organism evidence="1 2">
    <name type="scientific">Sphingobacterium athyrii</name>
    <dbReference type="NCBI Taxonomy" id="2152717"/>
    <lineage>
        <taxon>Bacteria</taxon>
        <taxon>Pseudomonadati</taxon>
        <taxon>Bacteroidota</taxon>
        <taxon>Sphingobacteriia</taxon>
        <taxon>Sphingobacteriales</taxon>
        <taxon>Sphingobacteriaceae</taxon>
        <taxon>Sphingobacterium</taxon>
    </lineage>
</organism>
<gene>
    <name evidence="1" type="ORF">DCO56_10580</name>
</gene>